<evidence type="ECO:0000259" key="1">
    <source>
        <dbReference type="SMART" id="SM00867"/>
    </source>
</evidence>
<feature type="domain" description="Lipid/polyisoprenoid-binding YceI-like" evidence="1">
    <location>
        <begin position="5"/>
        <end position="175"/>
    </location>
</feature>
<dbReference type="PANTHER" id="PTHR34406">
    <property type="entry name" value="PROTEIN YCEI"/>
    <property type="match status" value="1"/>
</dbReference>
<dbReference type="InterPro" id="IPR007372">
    <property type="entry name" value="Lipid/polyisoprenoid-bd_YceI"/>
</dbReference>
<evidence type="ECO:0000313" key="3">
    <source>
        <dbReference type="Proteomes" id="UP000033109"/>
    </source>
</evidence>
<dbReference type="InterPro" id="IPR036761">
    <property type="entry name" value="TTHA0802/YceI-like_sf"/>
</dbReference>
<dbReference type="Pfam" id="PF04264">
    <property type="entry name" value="YceI"/>
    <property type="match status" value="1"/>
</dbReference>
<dbReference type="SUPFAM" id="SSF101874">
    <property type="entry name" value="YceI-like"/>
    <property type="match status" value="1"/>
</dbReference>
<name>A0A0E3ZEF9_9BACT</name>
<reference evidence="2 3" key="1">
    <citation type="journal article" date="2015" name="Sci. Rep.">
        <title>Unraveling adaptation of Pontibacter korlensis to radiation and infertility in desert through complete genome and comparative transcriptomic analysis.</title>
        <authorList>
            <person name="Dai J."/>
            <person name="Dai W."/>
            <person name="Qiu C."/>
            <person name="Yang Z."/>
            <person name="Zhang Y."/>
            <person name="Zhou M."/>
            <person name="Zhang L."/>
            <person name="Fang C."/>
            <person name="Gao Q."/>
            <person name="Yang Q."/>
            <person name="Li X."/>
            <person name="Wang Z."/>
            <person name="Wang Z."/>
            <person name="Jia Z."/>
            <person name="Chen X."/>
        </authorList>
    </citation>
    <scope>NUCLEOTIDE SEQUENCE [LARGE SCALE GENOMIC DNA]</scope>
    <source>
        <strain evidence="2 3">X14-1T</strain>
    </source>
</reference>
<dbReference type="Proteomes" id="UP000033109">
    <property type="component" value="Chromosome"/>
</dbReference>
<organism evidence="2 3">
    <name type="scientific">Pontibacter korlensis</name>
    <dbReference type="NCBI Taxonomy" id="400092"/>
    <lineage>
        <taxon>Bacteria</taxon>
        <taxon>Pseudomonadati</taxon>
        <taxon>Bacteroidota</taxon>
        <taxon>Cytophagia</taxon>
        <taxon>Cytophagales</taxon>
        <taxon>Hymenobacteraceae</taxon>
        <taxon>Pontibacter</taxon>
    </lineage>
</organism>
<gene>
    <name evidence="2" type="ORF">PKOR_11590</name>
</gene>
<dbReference type="PANTHER" id="PTHR34406:SF1">
    <property type="entry name" value="PROTEIN YCEI"/>
    <property type="match status" value="1"/>
</dbReference>
<dbReference type="KEGG" id="pko:PKOR_11590"/>
<dbReference type="HOGENOM" id="CLU_071003_3_2_10"/>
<dbReference type="Gene3D" id="2.40.128.110">
    <property type="entry name" value="Lipid/polyisoprenoid-binding, YceI-like"/>
    <property type="match status" value="1"/>
</dbReference>
<evidence type="ECO:0000313" key="2">
    <source>
        <dbReference type="EMBL" id="AKD03654.1"/>
    </source>
</evidence>
<dbReference type="SMART" id="SM00867">
    <property type="entry name" value="YceI"/>
    <property type="match status" value="1"/>
</dbReference>
<dbReference type="OrthoDB" id="9811006at2"/>
<proteinExistence type="predicted"/>
<accession>A0A0E3ZEF9</accession>
<keyword evidence="3" id="KW-1185">Reference proteome</keyword>
<protein>
    <recommendedName>
        <fullName evidence="1">Lipid/polyisoprenoid-binding YceI-like domain-containing protein</fullName>
    </recommendedName>
</protein>
<dbReference type="AlphaFoldDB" id="A0A0E3ZEF9"/>
<sequence>MATTKWVVDPTHSEVQFKVKHLMISTVTGYFTKFNAEVETEGDDFTKATSIVFTADVDSINTNNEQRDTHLKSADFFDAENHNQVRFEGKSFEKVGEDEYKLHGDLTIRNTTKPVTVNVEFGGVVVDPYGQTKAGFTVTGKINRKDFGLTWNAVTEAGSVVVSDEIKLNSDIQLVKQG</sequence>
<dbReference type="EMBL" id="CP009621">
    <property type="protein sequence ID" value="AKD03654.1"/>
    <property type="molecule type" value="Genomic_DNA"/>
</dbReference>
<dbReference type="RefSeq" id="WP_046310908.1">
    <property type="nucleotide sequence ID" value="NZ_CBCSCY010000002.1"/>
</dbReference>
<dbReference type="PATRIC" id="fig|400092.3.peg.2520"/>